<feature type="non-terminal residue" evidence="1">
    <location>
        <position position="1"/>
    </location>
</feature>
<sequence>EVAAGFQADPRRVQMPLADACVGTYKVSKEIGKKHTVNVGSDDCEQRSWKHFASFQVLRRPRGPQDQPVCVGEANGTWTLRVSLSEDCSGQALGLAWNHKAVFYIGEDASGPPMCVMYRTYPRKSLRNWSRWMVAPKDEYESCEETWHGYRTHFVFRSMQDSYDPPRVFLCVESDELGRLAMRLERARALCETPAHGSFAVLRADFAGGGRDVFCVGRALVGDHVARGRRCEGEFVTHVAAFAAPSDATGRPWCVGKKEGMAGLEYRVRSGESCGGDGFDHALGFREVALEELSEESGLLALDSL</sequence>
<name>A0ABN9SFJ1_9DINO</name>
<comment type="caution">
    <text evidence="1">The sequence shown here is derived from an EMBL/GenBank/DDBJ whole genome shotgun (WGS) entry which is preliminary data.</text>
</comment>
<dbReference type="Proteomes" id="UP001189429">
    <property type="component" value="Unassembled WGS sequence"/>
</dbReference>
<proteinExistence type="predicted"/>
<protein>
    <submittedName>
        <fullName evidence="1">Uncharacterized protein</fullName>
    </submittedName>
</protein>
<evidence type="ECO:0000313" key="2">
    <source>
        <dbReference type="Proteomes" id="UP001189429"/>
    </source>
</evidence>
<accession>A0ABN9SFJ1</accession>
<organism evidence="1 2">
    <name type="scientific">Prorocentrum cordatum</name>
    <dbReference type="NCBI Taxonomy" id="2364126"/>
    <lineage>
        <taxon>Eukaryota</taxon>
        <taxon>Sar</taxon>
        <taxon>Alveolata</taxon>
        <taxon>Dinophyceae</taxon>
        <taxon>Prorocentrales</taxon>
        <taxon>Prorocentraceae</taxon>
        <taxon>Prorocentrum</taxon>
    </lineage>
</organism>
<reference evidence="1" key="1">
    <citation type="submission" date="2023-10" db="EMBL/GenBank/DDBJ databases">
        <authorList>
            <person name="Chen Y."/>
            <person name="Shah S."/>
            <person name="Dougan E. K."/>
            <person name="Thang M."/>
            <person name="Chan C."/>
        </authorList>
    </citation>
    <scope>NUCLEOTIDE SEQUENCE [LARGE SCALE GENOMIC DNA]</scope>
</reference>
<dbReference type="EMBL" id="CAUYUJ010010669">
    <property type="protein sequence ID" value="CAK0830000.1"/>
    <property type="molecule type" value="Genomic_DNA"/>
</dbReference>
<evidence type="ECO:0000313" key="1">
    <source>
        <dbReference type="EMBL" id="CAK0830000.1"/>
    </source>
</evidence>
<keyword evidence="2" id="KW-1185">Reference proteome</keyword>
<gene>
    <name evidence="1" type="ORF">PCOR1329_LOCUS28763</name>
</gene>